<keyword evidence="2" id="KW-0805">Transcription regulation</keyword>
<dbReference type="PANTHER" id="PTHR30055:SF151">
    <property type="entry name" value="TRANSCRIPTIONAL REGULATORY PROTEIN"/>
    <property type="match status" value="1"/>
</dbReference>
<keyword evidence="1" id="KW-0678">Repressor</keyword>
<protein>
    <submittedName>
        <fullName evidence="7">AcrR family transcriptional regulator</fullName>
    </submittedName>
</protein>
<evidence type="ECO:0000256" key="2">
    <source>
        <dbReference type="ARBA" id="ARBA00023015"/>
    </source>
</evidence>
<dbReference type="Proteomes" id="UP000698222">
    <property type="component" value="Unassembled WGS sequence"/>
</dbReference>
<evidence type="ECO:0000256" key="4">
    <source>
        <dbReference type="ARBA" id="ARBA00023163"/>
    </source>
</evidence>
<keyword evidence="4" id="KW-0804">Transcription</keyword>
<dbReference type="InterPro" id="IPR001647">
    <property type="entry name" value="HTH_TetR"/>
</dbReference>
<keyword evidence="8" id="KW-1185">Reference proteome</keyword>
<dbReference type="InterPro" id="IPR036271">
    <property type="entry name" value="Tet_transcr_reg_TetR-rel_C_sf"/>
</dbReference>
<dbReference type="SUPFAM" id="SSF48498">
    <property type="entry name" value="Tetracyclin repressor-like, C-terminal domain"/>
    <property type="match status" value="1"/>
</dbReference>
<comment type="caution">
    <text evidence="7">The sequence shown here is derived from an EMBL/GenBank/DDBJ whole genome shotgun (WGS) entry which is preliminary data.</text>
</comment>
<dbReference type="PANTHER" id="PTHR30055">
    <property type="entry name" value="HTH-TYPE TRANSCRIPTIONAL REGULATOR RUTR"/>
    <property type="match status" value="1"/>
</dbReference>
<dbReference type="InterPro" id="IPR050109">
    <property type="entry name" value="HTH-type_TetR-like_transc_reg"/>
</dbReference>
<sequence length="213" mass="22915">MPRPKSHTLTDVTTAALTVLDQDGYAALSMRAVARELGVSPMALYRYVADRDELERLVADRILEPLVQEVDAGPWQHRIAVLADRLRAAAGAHPEAVPLLLRHRHDTLNSVRWIETMLAVLAEAGFHSAGRVLAQRAIVHHVLGAIQAQQLSPLDGAGTASLAELPPAEFPHLAATASIARGMDPDDEFHRGLASLLEGLRREAGSPTTPPPA</sequence>
<evidence type="ECO:0000313" key="8">
    <source>
        <dbReference type="Proteomes" id="UP000698222"/>
    </source>
</evidence>
<dbReference type="RefSeq" id="WP_209890425.1">
    <property type="nucleotide sequence ID" value="NZ_BAAAJV010000018.1"/>
</dbReference>
<dbReference type="Pfam" id="PF00440">
    <property type="entry name" value="TetR_N"/>
    <property type="match status" value="1"/>
</dbReference>
<dbReference type="Pfam" id="PF02909">
    <property type="entry name" value="TetR_C_1"/>
    <property type="match status" value="1"/>
</dbReference>
<evidence type="ECO:0000313" key="7">
    <source>
        <dbReference type="EMBL" id="MBP2409059.1"/>
    </source>
</evidence>
<evidence type="ECO:0000259" key="6">
    <source>
        <dbReference type="PROSITE" id="PS50977"/>
    </source>
</evidence>
<dbReference type="EMBL" id="JAGIOC010000001">
    <property type="protein sequence ID" value="MBP2409059.1"/>
    <property type="molecule type" value="Genomic_DNA"/>
</dbReference>
<feature type="DNA-binding region" description="H-T-H motif" evidence="5">
    <location>
        <begin position="29"/>
        <end position="48"/>
    </location>
</feature>
<evidence type="ECO:0000256" key="3">
    <source>
        <dbReference type="ARBA" id="ARBA00023125"/>
    </source>
</evidence>
<gene>
    <name evidence="7" type="ORF">JOF44_001962</name>
</gene>
<dbReference type="InterPro" id="IPR009057">
    <property type="entry name" value="Homeodomain-like_sf"/>
</dbReference>
<dbReference type="Gene3D" id="1.10.357.10">
    <property type="entry name" value="Tetracycline Repressor, domain 2"/>
    <property type="match status" value="1"/>
</dbReference>
<dbReference type="PRINTS" id="PR00400">
    <property type="entry name" value="TETREPRESSOR"/>
</dbReference>
<proteinExistence type="predicted"/>
<evidence type="ECO:0000256" key="1">
    <source>
        <dbReference type="ARBA" id="ARBA00022491"/>
    </source>
</evidence>
<dbReference type="PROSITE" id="PS50977">
    <property type="entry name" value="HTH_TETR_2"/>
    <property type="match status" value="1"/>
</dbReference>
<feature type="domain" description="HTH tetR-type" evidence="6">
    <location>
        <begin position="6"/>
        <end position="66"/>
    </location>
</feature>
<dbReference type="InterPro" id="IPR003012">
    <property type="entry name" value="Tet_transcr_reg_TetR"/>
</dbReference>
<name>A0ABS4YJT1_9MICO</name>
<reference evidence="7 8" key="1">
    <citation type="submission" date="2021-03" db="EMBL/GenBank/DDBJ databases">
        <title>Sequencing the genomes of 1000 actinobacteria strains.</title>
        <authorList>
            <person name="Klenk H.-P."/>
        </authorList>
    </citation>
    <scope>NUCLEOTIDE SEQUENCE [LARGE SCALE GENOMIC DNA]</scope>
    <source>
        <strain evidence="7 8">DSM 14564</strain>
    </source>
</reference>
<accession>A0ABS4YJT1</accession>
<dbReference type="SUPFAM" id="SSF46689">
    <property type="entry name" value="Homeodomain-like"/>
    <property type="match status" value="1"/>
</dbReference>
<dbReference type="Gene3D" id="1.10.10.60">
    <property type="entry name" value="Homeodomain-like"/>
    <property type="match status" value="1"/>
</dbReference>
<keyword evidence="3 5" id="KW-0238">DNA-binding</keyword>
<organism evidence="7 8">
    <name type="scientific">Brachybacterium fresconis</name>
    <dbReference type="NCBI Taxonomy" id="173363"/>
    <lineage>
        <taxon>Bacteria</taxon>
        <taxon>Bacillati</taxon>
        <taxon>Actinomycetota</taxon>
        <taxon>Actinomycetes</taxon>
        <taxon>Micrococcales</taxon>
        <taxon>Dermabacteraceae</taxon>
        <taxon>Brachybacterium</taxon>
    </lineage>
</organism>
<dbReference type="InterPro" id="IPR004111">
    <property type="entry name" value="Repressor_TetR_C"/>
</dbReference>
<evidence type="ECO:0000256" key="5">
    <source>
        <dbReference type="PROSITE-ProRule" id="PRU00335"/>
    </source>
</evidence>